<proteinExistence type="predicted"/>
<dbReference type="EMBL" id="KK103875">
    <property type="protein sequence ID" value="KIY94807.1"/>
    <property type="molecule type" value="Genomic_DNA"/>
</dbReference>
<dbReference type="Gene3D" id="3.10.100.10">
    <property type="entry name" value="Mannose-Binding Protein A, subunit A"/>
    <property type="match status" value="1"/>
</dbReference>
<dbReference type="Proteomes" id="UP000054498">
    <property type="component" value="Unassembled WGS sequence"/>
</dbReference>
<gene>
    <name evidence="2" type="ORF">MNEG_13154</name>
</gene>
<name>A0A0D2J4E8_9CHLO</name>
<keyword evidence="3" id="KW-1185">Reference proteome</keyword>
<evidence type="ECO:0000313" key="2">
    <source>
        <dbReference type="EMBL" id="KIY94807.1"/>
    </source>
</evidence>
<sequence>MVVRTRDLAHLKASTGRAVQLTNVTSGLTALESKVAAAANQSGSVQTALSQSSQQAAALQAKANALEATVAAFNSTQAAALLAADQATAKQLASLVAANQTFGQDIAALKVDSQQCHCTQELSALNATASAGTTAGAANAAAIAAVNASVASLASAEVQRAAAVATLGASVATLNTTVAAIDLGLYFKKTDAIDAATLGSVAAALYLRKRVVPYSYQTRTTGAFGGRAAGDTLCQAATTRPSGLLQARAFVSVDASDAITGFPAKYGVPINLPIESPGSVVVAGNWTQLLGGSIRVTLNDAGVAGGLWYSGSNSDGSARSSNCNGWTSSNPADVGATGDCLQTNTQWLDSLTPVTCNSNNVLLCIAF</sequence>
<reference evidence="2 3" key="1">
    <citation type="journal article" date="2013" name="BMC Genomics">
        <title>Reconstruction of the lipid metabolism for the microalga Monoraphidium neglectum from its genome sequence reveals characteristics suitable for biofuel production.</title>
        <authorList>
            <person name="Bogen C."/>
            <person name="Al-Dilaimi A."/>
            <person name="Albersmeier A."/>
            <person name="Wichmann J."/>
            <person name="Grundmann M."/>
            <person name="Rupp O."/>
            <person name="Lauersen K.J."/>
            <person name="Blifernez-Klassen O."/>
            <person name="Kalinowski J."/>
            <person name="Goesmann A."/>
            <person name="Mussgnug J.H."/>
            <person name="Kruse O."/>
        </authorList>
    </citation>
    <scope>NUCLEOTIDE SEQUENCE [LARGE SCALE GENOMIC DNA]</scope>
    <source>
        <strain evidence="2 3">SAG 48.87</strain>
    </source>
</reference>
<organism evidence="2 3">
    <name type="scientific">Monoraphidium neglectum</name>
    <dbReference type="NCBI Taxonomy" id="145388"/>
    <lineage>
        <taxon>Eukaryota</taxon>
        <taxon>Viridiplantae</taxon>
        <taxon>Chlorophyta</taxon>
        <taxon>core chlorophytes</taxon>
        <taxon>Chlorophyceae</taxon>
        <taxon>CS clade</taxon>
        <taxon>Sphaeropleales</taxon>
        <taxon>Selenastraceae</taxon>
        <taxon>Monoraphidium</taxon>
    </lineage>
</organism>
<dbReference type="RefSeq" id="XP_013893827.1">
    <property type="nucleotide sequence ID" value="XM_014038373.1"/>
</dbReference>
<dbReference type="SUPFAM" id="SSF56436">
    <property type="entry name" value="C-type lectin-like"/>
    <property type="match status" value="1"/>
</dbReference>
<feature type="coiled-coil region" evidence="1">
    <location>
        <begin position="49"/>
        <end position="76"/>
    </location>
</feature>
<evidence type="ECO:0000256" key="1">
    <source>
        <dbReference type="SAM" id="Coils"/>
    </source>
</evidence>
<dbReference type="AlphaFoldDB" id="A0A0D2J4E8"/>
<keyword evidence="1" id="KW-0175">Coiled coil</keyword>
<protein>
    <recommendedName>
        <fullName evidence="4">DUF1554 domain-containing protein</fullName>
    </recommendedName>
</protein>
<dbReference type="GeneID" id="25730588"/>
<accession>A0A0D2J4E8</accession>
<dbReference type="InterPro" id="IPR016187">
    <property type="entry name" value="CTDL_fold"/>
</dbReference>
<evidence type="ECO:0008006" key="4">
    <source>
        <dbReference type="Google" id="ProtNLM"/>
    </source>
</evidence>
<dbReference type="KEGG" id="mng:MNEG_13154"/>
<evidence type="ECO:0000313" key="3">
    <source>
        <dbReference type="Proteomes" id="UP000054498"/>
    </source>
</evidence>
<dbReference type="InterPro" id="IPR016186">
    <property type="entry name" value="C-type_lectin-like/link_sf"/>
</dbReference>